<dbReference type="Proteomes" id="UP000622362">
    <property type="component" value="Unassembled WGS sequence"/>
</dbReference>
<dbReference type="PROSITE" id="PS51257">
    <property type="entry name" value="PROKAR_LIPOPROTEIN"/>
    <property type="match status" value="1"/>
</dbReference>
<reference evidence="1" key="1">
    <citation type="submission" date="2020-11" db="EMBL/GenBank/DDBJ databases">
        <title>Molecular epidemiology and genomic profiles of multidrug-resistant bacteria collected from clinical sources in South Africa.</title>
        <authorList>
            <person name="Asante J."/>
            <person name="Amoako D.G."/>
        </authorList>
    </citation>
    <scope>NUCLEOTIDE SEQUENCE</scope>
    <source>
        <strain evidence="1">C68</strain>
    </source>
</reference>
<proteinExistence type="predicted"/>
<comment type="caution">
    <text evidence="1">The sequence shown here is derived from an EMBL/GenBank/DDBJ whole genome shotgun (WGS) entry which is preliminary data.</text>
</comment>
<keyword evidence="1" id="KW-0449">Lipoprotein</keyword>
<sequence>MKKFFILGLLIFSLVLTGCNNLESKEDSETDKIVQKPIPNKIFDRKIINSRISENELKKSIKIYLDKNEELSEASEYYEDKVDSEEPLNKSEINKLKKINNLIKHNDENFREYIQNNTLPKDYNKETLRISEYISNSNKFNQNLDTKIDQAINKSIDQKKVSTKNIDEIKDDSKKVNGKEQAKIEKFLKDKNIKTKAFKK</sequence>
<evidence type="ECO:0000313" key="1">
    <source>
        <dbReference type="EMBL" id="MBF9304912.1"/>
    </source>
</evidence>
<dbReference type="AlphaFoldDB" id="A0A8I1BDQ6"/>
<dbReference type="NCBIfam" id="NF033193">
    <property type="entry name" value="lipo_NDxxF"/>
    <property type="match status" value="1"/>
</dbReference>
<accession>A0A8I1BDQ6</accession>
<organism evidence="1 2">
    <name type="scientific">Staphylococcus epidermidis</name>
    <dbReference type="NCBI Taxonomy" id="1282"/>
    <lineage>
        <taxon>Bacteria</taxon>
        <taxon>Bacillati</taxon>
        <taxon>Bacillota</taxon>
        <taxon>Bacilli</taxon>
        <taxon>Bacillales</taxon>
        <taxon>Staphylococcaceae</taxon>
        <taxon>Staphylococcus</taxon>
    </lineage>
</organism>
<dbReference type="RefSeq" id="WP_002454677.1">
    <property type="nucleotide sequence ID" value="NZ_JADPYN010000062.1"/>
</dbReference>
<name>A0A8I1BDQ6_STAEP</name>
<protein>
    <submittedName>
        <fullName evidence="1">NDxxF motif lipoprotein</fullName>
    </submittedName>
</protein>
<dbReference type="InterPro" id="IPR047903">
    <property type="entry name" value="NDxxF_lipo"/>
</dbReference>
<dbReference type="EMBL" id="JADPYN010000062">
    <property type="protein sequence ID" value="MBF9304912.1"/>
    <property type="molecule type" value="Genomic_DNA"/>
</dbReference>
<gene>
    <name evidence="1" type="ORF">I3V53_12775</name>
</gene>
<evidence type="ECO:0000313" key="2">
    <source>
        <dbReference type="Proteomes" id="UP000622362"/>
    </source>
</evidence>